<organism evidence="1 2">
    <name type="scientific">Amycolatopsis pigmentata</name>
    <dbReference type="NCBI Taxonomy" id="450801"/>
    <lineage>
        <taxon>Bacteria</taxon>
        <taxon>Bacillati</taxon>
        <taxon>Actinomycetota</taxon>
        <taxon>Actinomycetes</taxon>
        <taxon>Pseudonocardiales</taxon>
        <taxon>Pseudonocardiaceae</taxon>
        <taxon>Amycolatopsis</taxon>
    </lineage>
</organism>
<accession>A0ABW5FKZ7</accession>
<dbReference type="EMBL" id="JBHUKR010000004">
    <property type="protein sequence ID" value="MFD2415704.1"/>
    <property type="molecule type" value="Genomic_DNA"/>
</dbReference>
<name>A0ABW5FKZ7_9PSEU</name>
<gene>
    <name evidence="1" type="ORF">ACFSXZ_05115</name>
</gene>
<keyword evidence="2" id="KW-1185">Reference proteome</keyword>
<evidence type="ECO:0000313" key="2">
    <source>
        <dbReference type="Proteomes" id="UP001597417"/>
    </source>
</evidence>
<dbReference type="Proteomes" id="UP001597417">
    <property type="component" value="Unassembled WGS sequence"/>
</dbReference>
<reference evidence="2" key="1">
    <citation type="journal article" date="2019" name="Int. J. Syst. Evol. Microbiol.">
        <title>The Global Catalogue of Microorganisms (GCM) 10K type strain sequencing project: providing services to taxonomists for standard genome sequencing and annotation.</title>
        <authorList>
            <consortium name="The Broad Institute Genomics Platform"/>
            <consortium name="The Broad Institute Genome Sequencing Center for Infectious Disease"/>
            <person name="Wu L."/>
            <person name="Ma J."/>
        </authorList>
    </citation>
    <scope>NUCLEOTIDE SEQUENCE [LARGE SCALE GENOMIC DNA]</scope>
    <source>
        <strain evidence="2">CGMCC 4.7645</strain>
    </source>
</reference>
<protein>
    <submittedName>
        <fullName evidence="1">Uncharacterized protein</fullName>
    </submittedName>
</protein>
<evidence type="ECO:0000313" key="1">
    <source>
        <dbReference type="EMBL" id="MFD2415704.1"/>
    </source>
</evidence>
<sequence>MANRSAEEIADAVAYVCEHVDSLRTTLTSGPADGPRRLDELLTALRDEADPADHLEAVHRALRRARDALGVFGRNRDAPMATLAGVERDRPHEPVLLCPRASRPCARFAWPGRGEAPVCVVTGAHLRRTTLAP</sequence>
<proteinExistence type="predicted"/>
<comment type="caution">
    <text evidence="1">The sequence shown here is derived from an EMBL/GenBank/DDBJ whole genome shotgun (WGS) entry which is preliminary data.</text>
</comment>
<dbReference type="RefSeq" id="WP_378261734.1">
    <property type="nucleotide sequence ID" value="NZ_JBHUKR010000004.1"/>
</dbReference>